<feature type="compositionally biased region" description="Polar residues" evidence="4">
    <location>
        <begin position="751"/>
        <end position="760"/>
    </location>
</feature>
<comment type="caution">
    <text evidence="5">The sequence shown here is derived from an EMBL/GenBank/DDBJ whole genome shotgun (WGS) entry which is preliminary data.</text>
</comment>
<organism evidence="5 6">
    <name type="scientific">Entomortierella chlamydospora</name>
    <dbReference type="NCBI Taxonomy" id="101097"/>
    <lineage>
        <taxon>Eukaryota</taxon>
        <taxon>Fungi</taxon>
        <taxon>Fungi incertae sedis</taxon>
        <taxon>Mucoromycota</taxon>
        <taxon>Mortierellomycotina</taxon>
        <taxon>Mortierellomycetes</taxon>
        <taxon>Mortierellales</taxon>
        <taxon>Mortierellaceae</taxon>
        <taxon>Entomortierella</taxon>
    </lineage>
</organism>
<keyword evidence="6" id="KW-1185">Reference proteome</keyword>
<dbReference type="GO" id="GO:0000323">
    <property type="term" value="C:lytic vacuole"/>
    <property type="evidence" value="ECO:0007669"/>
    <property type="project" value="TreeGrafter"/>
</dbReference>
<reference evidence="5" key="1">
    <citation type="journal article" date="2020" name="Fungal Divers.">
        <title>Resolving the Mortierellaceae phylogeny through synthesis of multi-gene phylogenetics and phylogenomics.</title>
        <authorList>
            <person name="Vandepol N."/>
            <person name="Liber J."/>
            <person name="Desiro A."/>
            <person name="Na H."/>
            <person name="Kennedy M."/>
            <person name="Barry K."/>
            <person name="Grigoriev I.V."/>
            <person name="Miller A.N."/>
            <person name="O'Donnell K."/>
            <person name="Stajich J.E."/>
            <person name="Bonito G."/>
        </authorList>
    </citation>
    <scope>NUCLEOTIDE SEQUENCE</scope>
    <source>
        <strain evidence="5">NRRL 2769</strain>
    </source>
</reference>
<name>A0A9P6N2Q3_9FUNG</name>
<comment type="similarity">
    <text evidence="1">Belongs to the ATG14 family.</text>
</comment>
<keyword evidence="3" id="KW-0175">Coiled coil</keyword>
<dbReference type="GO" id="GO:0032991">
    <property type="term" value="C:protein-containing complex"/>
    <property type="evidence" value="ECO:0007669"/>
    <property type="project" value="UniProtKB-ARBA"/>
</dbReference>
<dbReference type="GO" id="GO:0000149">
    <property type="term" value="F:SNARE binding"/>
    <property type="evidence" value="ECO:0007669"/>
    <property type="project" value="TreeGrafter"/>
</dbReference>
<evidence type="ECO:0000256" key="4">
    <source>
        <dbReference type="SAM" id="MobiDB-lite"/>
    </source>
</evidence>
<dbReference type="EMBL" id="JAAAID010000151">
    <property type="protein sequence ID" value="KAG0021587.1"/>
    <property type="molecule type" value="Genomic_DNA"/>
</dbReference>
<feature type="region of interest" description="Disordered" evidence="4">
    <location>
        <begin position="684"/>
        <end position="767"/>
    </location>
</feature>
<evidence type="ECO:0000313" key="6">
    <source>
        <dbReference type="Proteomes" id="UP000703661"/>
    </source>
</evidence>
<evidence type="ECO:0000256" key="1">
    <source>
        <dbReference type="ARBA" id="ARBA00009574"/>
    </source>
</evidence>
<evidence type="ECO:0000313" key="5">
    <source>
        <dbReference type="EMBL" id="KAG0021587.1"/>
    </source>
</evidence>
<protein>
    <recommendedName>
        <fullName evidence="2">Autophagy-related protein 14</fullName>
    </recommendedName>
</protein>
<feature type="compositionally biased region" description="Basic and acidic residues" evidence="4">
    <location>
        <begin position="725"/>
        <end position="736"/>
    </location>
</feature>
<dbReference type="AlphaFoldDB" id="A0A9P6N2Q3"/>
<dbReference type="GO" id="GO:0005768">
    <property type="term" value="C:endosome"/>
    <property type="evidence" value="ECO:0007669"/>
    <property type="project" value="TreeGrafter"/>
</dbReference>
<dbReference type="Pfam" id="PF10186">
    <property type="entry name" value="ATG14"/>
    <property type="match status" value="1"/>
</dbReference>
<dbReference type="GO" id="GO:0035493">
    <property type="term" value="P:SNARE complex assembly"/>
    <property type="evidence" value="ECO:0007669"/>
    <property type="project" value="TreeGrafter"/>
</dbReference>
<evidence type="ECO:0000256" key="2">
    <source>
        <dbReference type="ARBA" id="ARBA00013807"/>
    </source>
</evidence>
<dbReference type="Proteomes" id="UP000703661">
    <property type="component" value="Unassembled WGS sequence"/>
</dbReference>
<feature type="region of interest" description="Disordered" evidence="4">
    <location>
        <begin position="459"/>
        <end position="496"/>
    </location>
</feature>
<feature type="compositionally biased region" description="Polar residues" evidence="4">
    <location>
        <begin position="427"/>
        <end position="439"/>
    </location>
</feature>
<proteinExistence type="inferred from homology"/>
<dbReference type="PANTHER" id="PTHR15157">
    <property type="entry name" value="UV RADIATION RESISTANCE-ASSOCIATED GENE PROTEIN"/>
    <property type="match status" value="1"/>
</dbReference>
<feature type="compositionally biased region" description="Basic and acidic residues" evidence="4">
    <location>
        <begin position="684"/>
        <end position="694"/>
    </location>
</feature>
<sequence>MSFIPNPKYSPLEEHRFSDQSKRRSSNIVIRIWAGNGGSNYFVLLEWRLDLCCLRFIGKELQDLPTSLPNNTVLFRFPDGFYTAPDEEDTMEHPHTPLLGPASTVMGFGVVPSYTYESVMRLNNLHECIADTKKSRDEIKHNIELALNKENAPLIMQKRRGECTERLWHLQRQVGHELNVLEEAQGRVAALRKEHTERRKAMAESRERGLTQEMYLEQSMTNLAKNKESLFHTLKEFSTKRTELIATLFTIFPITESEIDPSLLKICSVPLPNSVYTGLDEDSIAIALGFTCHLVTMLAHYLSVPLRYPLTPMGSRALVLDPVSLLVGPKEFPLYGKGQERNRFEYGVFLLNKDIEQTLLTSSPTQSTLYRSKVISRNKQDRQEQERLNDLFIISLEQREFERILHPDPNMNPNDGGGKDQGHERSSSTSKTNNGSERSSLLREYDPIEGDYMLILDNTSTKSQLSRRETSNSDASTTEQASGRTAPVPLSTTRSGHHRALSNLRHGYVSSVSSSMGETEDEDKCGKGVDDSTFRDWASEVANAMNSLESEHVDLRKEPDADTTVDSNNGVGARIQDQNLFTDEQPRRGAIGAALSTNSLTRVSSEISNSSFKKLSTGSTVISQSIGMGTGVDDAIGRRSTLHSPTSPLTTLTAISSEDCLRAHPIERIGVLTDEMIEDDPLPQRKEQEHHMSEDGLLAHGSTSTTSPASLVGNSILNWSQRGRRLSDKHMTRNGDGDLTNSKDMTRQRRQSSPVTSATVPSLGASG</sequence>
<evidence type="ECO:0000256" key="3">
    <source>
        <dbReference type="ARBA" id="ARBA00023054"/>
    </source>
</evidence>
<feature type="region of interest" description="Disordered" evidence="4">
    <location>
        <begin position="404"/>
        <end position="440"/>
    </location>
</feature>
<accession>A0A9P6N2Q3</accession>
<dbReference type="PANTHER" id="PTHR15157:SF5">
    <property type="entry name" value="UV RADIATION RESISTANCE-ASSOCIATED GENE PROTEIN"/>
    <property type="match status" value="1"/>
</dbReference>
<feature type="compositionally biased region" description="Polar residues" evidence="4">
    <location>
        <begin position="701"/>
        <end position="721"/>
    </location>
</feature>
<dbReference type="InterPro" id="IPR018791">
    <property type="entry name" value="UV_resistance/autophagy_Atg14"/>
</dbReference>
<gene>
    <name evidence="5" type="ORF">BGZ80_002109</name>
</gene>
<feature type="compositionally biased region" description="Polar residues" evidence="4">
    <location>
        <begin position="472"/>
        <end position="483"/>
    </location>
</feature>
<feature type="compositionally biased region" description="Basic and acidic residues" evidence="4">
    <location>
        <begin position="417"/>
        <end position="426"/>
    </location>
</feature>